<dbReference type="PANTHER" id="PTHR33021:SF262">
    <property type="entry name" value="EARLY NODULIN-LIKE PROTEIN 20"/>
    <property type="match status" value="1"/>
</dbReference>
<dbReference type="InterPro" id="IPR003245">
    <property type="entry name" value="Phytocyanin_dom"/>
</dbReference>
<accession>A0AAN7H1G8</accession>
<evidence type="ECO:0000313" key="8">
    <source>
        <dbReference type="EMBL" id="KAK4746427.1"/>
    </source>
</evidence>
<evidence type="ECO:0000256" key="5">
    <source>
        <dbReference type="ARBA" id="ARBA00037626"/>
    </source>
</evidence>
<proteinExistence type="inferred from homology"/>
<dbReference type="PANTHER" id="PTHR33021">
    <property type="entry name" value="BLUE COPPER PROTEIN"/>
    <property type="match status" value="1"/>
</dbReference>
<comment type="function">
    <text evidence="5">May act as a carbohydrate transporter.</text>
</comment>
<dbReference type="Proteomes" id="UP001345219">
    <property type="component" value="Chromosome 10"/>
</dbReference>
<evidence type="ECO:0000256" key="4">
    <source>
        <dbReference type="ARBA" id="ARBA00035011"/>
    </source>
</evidence>
<evidence type="ECO:0000256" key="2">
    <source>
        <dbReference type="ARBA" id="ARBA00023157"/>
    </source>
</evidence>
<dbReference type="EMBL" id="JAXIOK010000021">
    <property type="protein sequence ID" value="KAK4746427.1"/>
    <property type="molecule type" value="Genomic_DNA"/>
</dbReference>
<keyword evidence="9" id="KW-1185">Reference proteome</keyword>
<comment type="caution">
    <text evidence="8">The sequence shown here is derived from an EMBL/GenBank/DDBJ whole genome shotgun (WGS) entry which is preliminary data.</text>
</comment>
<keyword evidence="3" id="KW-0325">Glycoprotein</keyword>
<dbReference type="PROSITE" id="PS51485">
    <property type="entry name" value="PHYTOCYANIN"/>
    <property type="match status" value="1"/>
</dbReference>
<dbReference type="InterPro" id="IPR008972">
    <property type="entry name" value="Cupredoxin"/>
</dbReference>
<feature type="domain" description="Phytocyanin" evidence="7">
    <location>
        <begin position="21"/>
        <end position="121"/>
    </location>
</feature>
<dbReference type="GO" id="GO:0009055">
    <property type="term" value="F:electron transfer activity"/>
    <property type="evidence" value="ECO:0007669"/>
    <property type="project" value="InterPro"/>
</dbReference>
<evidence type="ECO:0000259" key="7">
    <source>
        <dbReference type="PROSITE" id="PS51485"/>
    </source>
</evidence>
<dbReference type="InterPro" id="IPR039391">
    <property type="entry name" value="Phytocyanin-like"/>
</dbReference>
<evidence type="ECO:0000256" key="1">
    <source>
        <dbReference type="ARBA" id="ARBA00022729"/>
    </source>
</evidence>
<dbReference type="Gene3D" id="2.60.40.420">
    <property type="entry name" value="Cupredoxins - blue copper proteins"/>
    <property type="match status" value="1"/>
</dbReference>
<dbReference type="FunFam" id="2.60.40.420:FF:000018">
    <property type="entry name" value="Lamin-like protein"/>
    <property type="match status" value="1"/>
</dbReference>
<organism evidence="8 9">
    <name type="scientific">Trapa incisa</name>
    <dbReference type="NCBI Taxonomy" id="236973"/>
    <lineage>
        <taxon>Eukaryota</taxon>
        <taxon>Viridiplantae</taxon>
        <taxon>Streptophyta</taxon>
        <taxon>Embryophyta</taxon>
        <taxon>Tracheophyta</taxon>
        <taxon>Spermatophyta</taxon>
        <taxon>Magnoliopsida</taxon>
        <taxon>eudicotyledons</taxon>
        <taxon>Gunneridae</taxon>
        <taxon>Pentapetalae</taxon>
        <taxon>rosids</taxon>
        <taxon>malvids</taxon>
        <taxon>Myrtales</taxon>
        <taxon>Lythraceae</taxon>
        <taxon>Trapa</taxon>
    </lineage>
</organism>
<comment type="similarity">
    <text evidence="4">Belongs to the early nodulin-like (ENODL) family.</text>
</comment>
<feature type="chain" id="PRO_5042979474" description="Phytocyanin domain-containing protein" evidence="6">
    <location>
        <begin position="18"/>
        <end position="166"/>
    </location>
</feature>
<dbReference type="GO" id="GO:0005886">
    <property type="term" value="C:plasma membrane"/>
    <property type="evidence" value="ECO:0007669"/>
    <property type="project" value="TreeGrafter"/>
</dbReference>
<feature type="signal peptide" evidence="6">
    <location>
        <begin position="1"/>
        <end position="17"/>
    </location>
</feature>
<evidence type="ECO:0000313" key="9">
    <source>
        <dbReference type="Proteomes" id="UP001345219"/>
    </source>
</evidence>
<reference evidence="8 9" key="1">
    <citation type="journal article" date="2023" name="Hortic Res">
        <title>Pangenome of water caltrop reveals structural variations and asymmetric subgenome divergence after allopolyploidization.</title>
        <authorList>
            <person name="Zhang X."/>
            <person name="Chen Y."/>
            <person name="Wang L."/>
            <person name="Yuan Y."/>
            <person name="Fang M."/>
            <person name="Shi L."/>
            <person name="Lu R."/>
            <person name="Comes H.P."/>
            <person name="Ma Y."/>
            <person name="Chen Y."/>
            <person name="Huang G."/>
            <person name="Zhou Y."/>
            <person name="Zheng Z."/>
            <person name="Qiu Y."/>
        </authorList>
    </citation>
    <scope>NUCLEOTIDE SEQUENCE [LARGE SCALE GENOMIC DNA]</scope>
    <source>
        <tissue evidence="8">Roots</tissue>
    </source>
</reference>
<keyword evidence="2" id="KW-1015">Disulfide bond</keyword>
<sequence>MAVAAAVVLSLLKGASGREPVLHRVGGGRYTWAPNINFTQWASNEVFYVGDWLYFGFDKHRYSVLQVNKTCYDTCTDRDFIANITRGGRDVFNLTSARPYYFLSSGGYCFSGMRLAITVREPPPEDPTQPPPPILPRIQGSGHSTKVHIQVLKITTLVYLNLLFML</sequence>
<name>A0AAN7H1G8_9MYRT</name>
<gene>
    <name evidence="8" type="ORF">SAY87_012739</name>
</gene>
<dbReference type="SUPFAM" id="SSF49503">
    <property type="entry name" value="Cupredoxins"/>
    <property type="match status" value="1"/>
</dbReference>
<evidence type="ECO:0000256" key="3">
    <source>
        <dbReference type="ARBA" id="ARBA00023180"/>
    </source>
</evidence>
<dbReference type="AlphaFoldDB" id="A0AAN7H1G8"/>
<evidence type="ECO:0000256" key="6">
    <source>
        <dbReference type="SAM" id="SignalP"/>
    </source>
</evidence>
<keyword evidence="1 6" id="KW-0732">Signal</keyword>
<dbReference type="Pfam" id="PF02298">
    <property type="entry name" value="Cu_bind_like"/>
    <property type="match status" value="1"/>
</dbReference>
<protein>
    <recommendedName>
        <fullName evidence="7">Phytocyanin domain-containing protein</fullName>
    </recommendedName>
</protein>